<dbReference type="Proteomes" id="UP000189818">
    <property type="component" value="Unassembled WGS sequence"/>
</dbReference>
<dbReference type="EMBL" id="FUYM01000006">
    <property type="protein sequence ID" value="SKB79381.1"/>
    <property type="molecule type" value="Genomic_DNA"/>
</dbReference>
<dbReference type="CDD" id="cd06259">
    <property type="entry name" value="YdcF-like"/>
    <property type="match status" value="1"/>
</dbReference>
<dbReference type="RefSeq" id="WP_079648968.1">
    <property type="nucleotide sequence ID" value="NZ_FUYM01000006.1"/>
</dbReference>
<gene>
    <name evidence="2" type="ORF">SAMN06295920_106215</name>
</gene>
<proteinExistence type="predicted"/>
<evidence type="ECO:0000313" key="2">
    <source>
        <dbReference type="EMBL" id="SKB79381.1"/>
    </source>
</evidence>
<evidence type="ECO:0000313" key="3">
    <source>
        <dbReference type="Proteomes" id="UP000189818"/>
    </source>
</evidence>
<accession>A0A1T5E665</accession>
<dbReference type="InterPro" id="IPR003848">
    <property type="entry name" value="DUF218"/>
</dbReference>
<name>A0A1T5E665_9SPHN</name>
<dbReference type="OrthoDB" id="9812311at2"/>
<evidence type="ECO:0000259" key="1">
    <source>
        <dbReference type="Pfam" id="PF02698"/>
    </source>
</evidence>
<keyword evidence="3" id="KW-1185">Reference proteome</keyword>
<organism evidence="2 3">
    <name type="scientific">Rhizorhabdus histidinilytica</name>
    <dbReference type="NCBI Taxonomy" id="439228"/>
    <lineage>
        <taxon>Bacteria</taxon>
        <taxon>Pseudomonadati</taxon>
        <taxon>Pseudomonadota</taxon>
        <taxon>Alphaproteobacteria</taxon>
        <taxon>Sphingomonadales</taxon>
        <taxon>Sphingomonadaceae</taxon>
        <taxon>Rhizorhabdus</taxon>
    </lineage>
</organism>
<dbReference type="Pfam" id="PF02698">
    <property type="entry name" value="DUF218"/>
    <property type="match status" value="1"/>
</dbReference>
<dbReference type="AlphaFoldDB" id="A0A1T5E665"/>
<reference evidence="3" key="1">
    <citation type="submission" date="2017-02" db="EMBL/GenBank/DDBJ databases">
        <authorList>
            <person name="Varghese N."/>
            <person name="Submissions S."/>
        </authorList>
    </citation>
    <scope>NUCLEOTIDE SEQUENCE [LARGE SCALE GENOMIC DNA]</scope>
    <source>
        <strain evidence="3">UM2</strain>
    </source>
</reference>
<protein>
    <submittedName>
        <fullName evidence="2">DUF218 domain-containing protein</fullName>
    </submittedName>
</protein>
<dbReference type="STRING" id="439228.SAMN06295920_106215"/>
<sequence length="177" mass="19473">MIVRAAAAALLLWIAGFMAFALFLPQPAPDGVVTEGIVVMTGGRGRVERGLRLLEAKQAKRLLISGADRRVRPHELAVQFKAPMALVECCVDLGHESVDTRSNAAEAAGWIARRRYTSIRLVTSDWHMVRARFDLRNATGDGLEIVTDAVPTEPGLIDLVREYNKYLLRRIAALIGI</sequence>
<feature type="domain" description="DUF218" evidence="1">
    <location>
        <begin position="36"/>
        <end position="158"/>
    </location>
</feature>